<gene>
    <name evidence="2" type="ORF">E2626_07120</name>
</gene>
<comment type="caution">
    <text evidence="2">The sequence shown here is derived from an EMBL/GenBank/DDBJ whole genome shotgun (WGS) entry which is preliminary data.</text>
</comment>
<feature type="transmembrane region" description="Helical" evidence="1">
    <location>
        <begin position="39"/>
        <end position="60"/>
    </location>
</feature>
<feature type="transmembrane region" description="Helical" evidence="1">
    <location>
        <begin position="6"/>
        <end position="27"/>
    </location>
</feature>
<name>A0A4Y8LHQ7_9BACL</name>
<sequence>MYWETLPGWFWVIYYGFLAVTFFTAVIRIGRRKKFVMEILVLLLVVAIPVVGLLFSADSIRFAEQNEFEFFLSQLQQGAVWAIFIIVGYCVILTWWGSLWVKKV</sequence>
<evidence type="ECO:0000256" key="1">
    <source>
        <dbReference type="SAM" id="Phobius"/>
    </source>
</evidence>
<dbReference type="OrthoDB" id="2645556at2"/>
<keyword evidence="1" id="KW-0472">Membrane</keyword>
<dbReference type="AlphaFoldDB" id="A0A4Y8LHQ7"/>
<evidence type="ECO:0000313" key="2">
    <source>
        <dbReference type="EMBL" id="TFE02342.1"/>
    </source>
</evidence>
<organism evidence="2 3">
    <name type="scientific">Jeotgalibacillus salarius</name>
    <dbReference type="NCBI Taxonomy" id="546023"/>
    <lineage>
        <taxon>Bacteria</taxon>
        <taxon>Bacillati</taxon>
        <taxon>Bacillota</taxon>
        <taxon>Bacilli</taxon>
        <taxon>Bacillales</taxon>
        <taxon>Caryophanaceae</taxon>
        <taxon>Jeotgalibacillus</taxon>
    </lineage>
</organism>
<keyword evidence="1" id="KW-0812">Transmembrane</keyword>
<accession>A0A4Y8LHQ7</accession>
<dbReference type="RefSeq" id="WP_134381042.1">
    <property type="nucleotide sequence ID" value="NZ_SORX01000003.1"/>
</dbReference>
<dbReference type="EMBL" id="SORX01000003">
    <property type="protein sequence ID" value="TFE02342.1"/>
    <property type="molecule type" value="Genomic_DNA"/>
</dbReference>
<keyword evidence="3" id="KW-1185">Reference proteome</keyword>
<proteinExistence type="predicted"/>
<keyword evidence="1" id="KW-1133">Transmembrane helix</keyword>
<protein>
    <submittedName>
        <fullName evidence="2">Uncharacterized protein</fullName>
    </submittedName>
</protein>
<reference evidence="2 3" key="1">
    <citation type="submission" date="2019-03" db="EMBL/GenBank/DDBJ databases">
        <authorList>
            <person name="Yang Y."/>
        </authorList>
    </citation>
    <scope>NUCLEOTIDE SEQUENCE [LARGE SCALE GENOMIC DNA]</scope>
    <source>
        <strain evidence="2 3">ASL-1</strain>
    </source>
</reference>
<dbReference type="Proteomes" id="UP000297776">
    <property type="component" value="Unassembled WGS sequence"/>
</dbReference>
<evidence type="ECO:0000313" key="3">
    <source>
        <dbReference type="Proteomes" id="UP000297776"/>
    </source>
</evidence>
<feature type="transmembrane region" description="Helical" evidence="1">
    <location>
        <begin position="80"/>
        <end position="101"/>
    </location>
</feature>